<dbReference type="EMBL" id="AP028217">
    <property type="protein sequence ID" value="BEI93724.1"/>
    <property type="molecule type" value="Genomic_DNA"/>
</dbReference>
<protein>
    <submittedName>
        <fullName evidence="2">Uncharacterized protein</fullName>
    </submittedName>
</protein>
<evidence type="ECO:0000313" key="2">
    <source>
        <dbReference type="EMBL" id="BEI93724.1"/>
    </source>
</evidence>
<keyword evidence="3" id="KW-1185">Reference proteome</keyword>
<keyword evidence="1" id="KW-0812">Transmembrane</keyword>
<evidence type="ECO:0000313" key="3">
    <source>
        <dbReference type="Proteomes" id="UP001233271"/>
    </source>
</evidence>
<feature type="transmembrane region" description="Helical" evidence="1">
    <location>
        <begin position="121"/>
        <end position="143"/>
    </location>
</feature>
<keyword evidence="1" id="KW-1133">Transmembrane helix</keyword>
<dbReference type="KEGG" id="ccac:CcaHIS019_0601830"/>
<sequence length="232" mass="24923">MSLVKAHAILRGLAATFALGALGGAAYATFLRRETYRWNLPAPLYTHVVGMAYGSVAALTGFILLLLDYRHHAPRALYEMIISAVLAASGVAAGVLLNLGATGLDWTSRTSDQDKDMRASLLSAGTLSLASSACFFAAAMVAFTGTMMAGGGASKYPIRPMRAIPITDFEDMIAESESIWRVPSRGREDVAGTPFPDHPPKYAEAEFPRPLALVERAKHQRTLSHLSVSEKR</sequence>
<dbReference type="Proteomes" id="UP001233271">
    <property type="component" value="Chromosome 6"/>
</dbReference>
<dbReference type="GeneID" id="85497594"/>
<evidence type="ECO:0000256" key="1">
    <source>
        <dbReference type="SAM" id="Phobius"/>
    </source>
</evidence>
<proteinExistence type="predicted"/>
<keyword evidence="1" id="KW-0472">Membrane</keyword>
<name>A0AA48L828_9TREE</name>
<gene>
    <name evidence="2" type="ORF">CcaverHIS019_0601830</name>
</gene>
<accession>A0AA48L828</accession>
<feature type="transmembrane region" description="Helical" evidence="1">
    <location>
        <begin position="76"/>
        <end position="101"/>
    </location>
</feature>
<feature type="transmembrane region" description="Helical" evidence="1">
    <location>
        <begin position="44"/>
        <end position="67"/>
    </location>
</feature>
<dbReference type="AlphaFoldDB" id="A0AA48L828"/>
<dbReference type="RefSeq" id="XP_060458989.1">
    <property type="nucleotide sequence ID" value="XM_060602613.1"/>
</dbReference>
<organism evidence="2 3">
    <name type="scientific">Cutaneotrichosporon cavernicola</name>
    <dbReference type="NCBI Taxonomy" id="279322"/>
    <lineage>
        <taxon>Eukaryota</taxon>
        <taxon>Fungi</taxon>
        <taxon>Dikarya</taxon>
        <taxon>Basidiomycota</taxon>
        <taxon>Agaricomycotina</taxon>
        <taxon>Tremellomycetes</taxon>
        <taxon>Trichosporonales</taxon>
        <taxon>Trichosporonaceae</taxon>
        <taxon>Cutaneotrichosporon</taxon>
    </lineage>
</organism>
<reference evidence="2" key="1">
    <citation type="journal article" date="2023" name="BMC Genomics">
        <title>Chromosome-level genome assemblies of Cutaneotrichosporon spp. (Trichosporonales, Basidiomycota) reveal imbalanced evolution between nucleotide sequences and chromosome synteny.</title>
        <authorList>
            <person name="Kobayashi Y."/>
            <person name="Kayamori A."/>
            <person name="Aoki K."/>
            <person name="Shiwa Y."/>
            <person name="Matsutani M."/>
            <person name="Fujita N."/>
            <person name="Sugita T."/>
            <person name="Iwasaki W."/>
            <person name="Tanaka N."/>
            <person name="Takashima M."/>
        </authorList>
    </citation>
    <scope>NUCLEOTIDE SEQUENCE</scope>
    <source>
        <strain evidence="2">HIS019</strain>
    </source>
</reference>